<dbReference type="InterPro" id="IPR011990">
    <property type="entry name" value="TPR-like_helical_dom_sf"/>
</dbReference>
<dbReference type="SUPFAM" id="SSF48452">
    <property type="entry name" value="TPR-like"/>
    <property type="match status" value="1"/>
</dbReference>
<proteinExistence type="predicted"/>
<dbReference type="Proteomes" id="UP001287356">
    <property type="component" value="Unassembled WGS sequence"/>
</dbReference>
<name>A0AAE0K716_9PEZI</name>
<dbReference type="AlphaFoldDB" id="A0AAE0K716"/>
<dbReference type="Gene3D" id="1.25.40.10">
    <property type="entry name" value="Tetratricopeptide repeat domain"/>
    <property type="match status" value="1"/>
</dbReference>
<gene>
    <name evidence="1" type="ORF">B0T24DRAFT_627175</name>
</gene>
<dbReference type="InterPro" id="IPR010323">
    <property type="entry name" value="DUF924"/>
</dbReference>
<accession>A0AAE0K716</accession>
<organism evidence="1 2">
    <name type="scientific">Lasiosphaeria ovina</name>
    <dbReference type="NCBI Taxonomy" id="92902"/>
    <lineage>
        <taxon>Eukaryota</taxon>
        <taxon>Fungi</taxon>
        <taxon>Dikarya</taxon>
        <taxon>Ascomycota</taxon>
        <taxon>Pezizomycotina</taxon>
        <taxon>Sordariomycetes</taxon>
        <taxon>Sordariomycetidae</taxon>
        <taxon>Sordariales</taxon>
        <taxon>Lasiosphaeriaceae</taxon>
        <taxon>Lasiosphaeria</taxon>
    </lineage>
</organism>
<evidence type="ECO:0000313" key="1">
    <source>
        <dbReference type="EMBL" id="KAK3370840.1"/>
    </source>
</evidence>
<comment type="caution">
    <text evidence="1">The sequence shown here is derived from an EMBL/GenBank/DDBJ whole genome shotgun (WGS) entry which is preliminary data.</text>
</comment>
<reference evidence="1" key="1">
    <citation type="journal article" date="2023" name="Mol. Phylogenet. Evol.">
        <title>Genome-scale phylogeny and comparative genomics of the fungal order Sordariales.</title>
        <authorList>
            <person name="Hensen N."/>
            <person name="Bonometti L."/>
            <person name="Westerberg I."/>
            <person name="Brannstrom I.O."/>
            <person name="Guillou S."/>
            <person name="Cros-Aarteil S."/>
            <person name="Calhoun S."/>
            <person name="Haridas S."/>
            <person name="Kuo A."/>
            <person name="Mondo S."/>
            <person name="Pangilinan J."/>
            <person name="Riley R."/>
            <person name="LaButti K."/>
            <person name="Andreopoulos B."/>
            <person name="Lipzen A."/>
            <person name="Chen C."/>
            <person name="Yan M."/>
            <person name="Daum C."/>
            <person name="Ng V."/>
            <person name="Clum A."/>
            <person name="Steindorff A."/>
            <person name="Ohm R.A."/>
            <person name="Martin F."/>
            <person name="Silar P."/>
            <person name="Natvig D.O."/>
            <person name="Lalanne C."/>
            <person name="Gautier V."/>
            <person name="Ament-Velasquez S.L."/>
            <person name="Kruys A."/>
            <person name="Hutchinson M.I."/>
            <person name="Powell A.J."/>
            <person name="Barry K."/>
            <person name="Miller A.N."/>
            <person name="Grigoriev I.V."/>
            <person name="Debuchy R."/>
            <person name="Gladieux P."/>
            <person name="Hiltunen Thoren M."/>
            <person name="Johannesson H."/>
        </authorList>
    </citation>
    <scope>NUCLEOTIDE SEQUENCE</scope>
    <source>
        <strain evidence="1">CBS 958.72</strain>
    </source>
</reference>
<reference evidence="1" key="2">
    <citation type="submission" date="2023-06" db="EMBL/GenBank/DDBJ databases">
        <authorList>
            <consortium name="Lawrence Berkeley National Laboratory"/>
            <person name="Haridas S."/>
            <person name="Hensen N."/>
            <person name="Bonometti L."/>
            <person name="Westerberg I."/>
            <person name="Brannstrom I.O."/>
            <person name="Guillou S."/>
            <person name="Cros-Aarteil S."/>
            <person name="Calhoun S."/>
            <person name="Kuo A."/>
            <person name="Mondo S."/>
            <person name="Pangilinan J."/>
            <person name="Riley R."/>
            <person name="Labutti K."/>
            <person name="Andreopoulos B."/>
            <person name="Lipzen A."/>
            <person name="Chen C."/>
            <person name="Yanf M."/>
            <person name="Daum C."/>
            <person name="Ng V."/>
            <person name="Clum A."/>
            <person name="Steindorff A."/>
            <person name="Ohm R."/>
            <person name="Martin F."/>
            <person name="Silar P."/>
            <person name="Natvig D."/>
            <person name="Lalanne C."/>
            <person name="Gautier V."/>
            <person name="Ament-Velasquez S.L."/>
            <person name="Kruys A."/>
            <person name="Hutchinson M.I."/>
            <person name="Powell A.J."/>
            <person name="Barry K."/>
            <person name="Miller A.N."/>
            <person name="Grigoriev I.V."/>
            <person name="Debuchy R."/>
            <person name="Gladieux P."/>
            <person name="Thoren M.H."/>
            <person name="Johannesson H."/>
        </authorList>
    </citation>
    <scope>NUCLEOTIDE SEQUENCE</scope>
    <source>
        <strain evidence="1">CBS 958.72</strain>
    </source>
</reference>
<dbReference type="EMBL" id="JAULSN010000005">
    <property type="protein sequence ID" value="KAK3370840.1"/>
    <property type="molecule type" value="Genomic_DNA"/>
</dbReference>
<keyword evidence="2" id="KW-1185">Reference proteome</keyword>
<dbReference type="Pfam" id="PF06041">
    <property type="entry name" value="DUF924"/>
    <property type="match status" value="1"/>
</dbReference>
<evidence type="ECO:0000313" key="2">
    <source>
        <dbReference type="Proteomes" id="UP001287356"/>
    </source>
</evidence>
<protein>
    <submittedName>
        <fullName evidence="1">Uncharacterized protein</fullName>
    </submittedName>
</protein>
<sequence>MLSTNESNLKYTAAMGGGLVTPGELRQLLTPTLFALLVKARLPYHKRETIDFSRFGRDIFLEDHFGPLVRDRVWPALIALSKIGLDHMPDLSSYLPLPTEPEYPEQCLGLQLLLDNCPRLLFRGVDQRWTYAYFNHVSERVARVWHSLPTTERPDQWERWRQADTGLDYWIGVRFWLGTPFVHSELLANQKIAVAFTEETRSVVERVSGQTDPYRTNRDEILADLYGFPREYRRGPPQGEDVTRESWTFWMGMLMDIHKPIIDRFGRYPYLNSMCGRPPTAEEEKWINETDHFAEAEKEVARRIEEDVELGRWTPLGKDSL</sequence>